<dbReference type="InterPro" id="IPR043131">
    <property type="entry name" value="BCAT-like_N"/>
</dbReference>
<name>A0A6J7BV40_9ZZZZ</name>
<gene>
    <name evidence="3" type="ORF">UFOPK1509_00759</name>
    <name evidence="4" type="ORF">UFOPK1854_00676</name>
    <name evidence="5" type="ORF">UFOPK2252_00161</name>
    <name evidence="6" type="ORF">UFOPK2592_00745</name>
    <name evidence="7" type="ORF">UFOPK3120_00618</name>
    <name evidence="8" type="ORF">UFOPK3282_00385</name>
    <name evidence="2" type="ORF">UFOPK4171_00618</name>
</gene>
<dbReference type="EMBL" id="CAFBJG010000025">
    <property type="protein sequence ID" value="CAB4848691.1"/>
    <property type="molecule type" value="Genomic_DNA"/>
</dbReference>
<dbReference type="EMBL" id="CAEZWN010000007">
    <property type="protein sequence ID" value="CAB4648298.1"/>
    <property type="molecule type" value="Genomic_DNA"/>
</dbReference>
<evidence type="ECO:0000313" key="6">
    <source>
        <dbReference type="EMBL" id="CAB4700966.1"/>
    </source>
</evidence>
<dbReference type="EMBL" id="CAEZSY010000117">
    <property type="protein sequence ID" value="CAB4558670.1"/>
    <property type="molecule type" value="Genomic_DNA"/>
</dbReference>
<dbReference type="Pfam" id="PF01063">
    <property type="entry name" value="Aminotran_4"/>
    <property type="match status" value="1"/>
</dbReference>
<evidence type="ECO:0000313" key="8">
    <source>
        <dbReference type="EMBL" id="CAB4848691.1"/>
    </source>
</evidence>
<evidence type="ECO:0000313" key="2">
    <source>
        <dbReference type="EMBL" id="CAB4339292.1"/>
    </source>
</evidence>
<dbReference type="Gene3D" id="3.30.470.10">
    <property type="match status" value="1"/>
</dbReference>
<evidence type="ECO:0000313" key="5">
    <source>
        <dbReference type="EMBL" id="CAB4648298.1"/>
    </source>
</evidence>
<dbReference type="EMBL" id="CAESAM010000046">
    <property type="protein sequence ID" value="CAB4339292.1"/>
    <property type="molecule type" value="Genomic_DNA"/>
</dbReference>
<reference evidence="8" key="1">
    <citation type="submission" date="2020-05" db="EMBL/GenBank/DDBJ databases">
        <authorList>
            <person name="Chiriac C."/>
            <person name="Salcher M."/>
            <person name="Ghai R."/>
            <person name="Kavagutti S V."/>
        </authorList>
    </citation>
    <scope>NUCLEOTIDE SEQUENCE</scope>
</reference>
<dbReference type="GO" id="GO:0005829">
    <property type="term" value="C:cytosol"/>
    <property type="evidence" value="ECO:0007669"/>
    <property type="project" value="TreeGrafter"/>
</dbReference>
<dbReference type="GO" id="GO:0003824">
    <property type="term" value="F:catalytic activity"/>
    <property type="evidence" value="ECO:0007669"/>
    <property type="project" value="InterPro"/>
</dbReference>
<protein>
    <submittedName>
        <fullName evidence="8">Unannotated protein</fullName>
    </submittedName>
</protein>
<dbReference type="InterPro" id="IPR050571">
    <property type="entry name" value="Class-IV_PLP-Dep_Aminotrnsfr"/>
</dbReference>
<evidence type="ECO:0000313" key="3">
    <source>
        <dbReference type="EMBL" id="CAB4558670.1"/>
    </source>
</evidence>
<sequence length="256" mass="28606">MKSFYKGIVSEAEHVLPIDSSLLRGDGVFETLLTIDQKAIAWDRHYVRLQKAANKILITIPPKIDLELAIDAILQEEIGRNRLRIICLGDGGWFLTLIPVYEISESISLTKFPYTRNSNSLLAGIKSLSYSDSITAIRYAENLGFDDAIFLNENNAVVETGLSNLLILNEHGWQTPEISSGCLPGITRELLMSWFGVKEATIKFDDLLKAKAVYATSSIRLIQRVEKVEQKLYAVSEEGSNLIIAFEEKLMGNLNP</sequence>
<dbReference type="PANTHER" id="PTHR42743">
    <property type="entry name" value="AMINO-ACID AMINOTRANSFERASE"/>
    <property type="match status" value="1"/>
</dbReference>
<dbReference type="EMBL" id="CAEZUT010000067">
    <property type="protein sequence ID" value="CAB4612791.1"/>
    <property type="molecule type" value="Genomic_DNA"/>
</dbReference>
<dbReference type="Gene3D" id="3.20.10.10">
    <property type="entry name" value="D-amino Acid Aminotransferase, subunit A, domain 2"/>
    <property type="match status" value="1"/>
</dbReference>
<dbReference type="InterPro" id="IPR043132">
    <property type="entry name" value="BCAT-like_C"/>
</dbReference>
<comment type="similarity">
    <text evidence="1">Belongs to the class-IV pyridoxal-phosphate-dependent aminotransferase family.</text>
</comment>
<dbReference type="EMBL" id="CAEZXU010000060">
    <property type="protein sequence ID" value="CAB4700966.1"/>
    <property type="molecule type" value="Genomic_DNA"/>
</dbReference>
<evidence type="ECO:0000313" key="7">
    <source>
        <dbReference type="EMBL" id="CAB4811419.1"/>
    </source>
</evidence>
<accession>A0A6J7BV40</accession>
<dbReference type="PANTHER" id="PTHR42743:SF11">
    <property type="entry name" value="AMINODEOXYCHORISMATE LYASE"/>
    <property type="match status" value="1"/>
</dbReference>
<proteinExistence type="inferred from homology"/>
<dbReference type="SUPFAM" id="SSF56752">
    <property type="entry name" value="D-aminoacid aminotransferase-like PLP-dependent enzymes"/>
    <property type="match status" value="1"/>
</dbReference>
<organism evidence="8">
    <name type="scientific">freshwater metagenome</name>
    <dbReference type="NCBI Taxonomy" id="449393"/>
    <lineage>
        <taxon>unclassified sequences</taxon>
        <taxon>metagenomes</taxon>
        <taxon>ecological metagenomes</taxon>
    </lineage>
</organism>
<dbReference type="EMBL" id="CAFAAW010000063">
    <property type="protein sequence ID" value="CAB4811419.1"/>
    <property type="molecule type" value="Genomic_DNA"/>
</dbReference>
<dbReference type="InterPro" id="IPR036038">
    <property type="entry name" value="Aminotransferase-like"/>
</dbReference>
<evidence type="ECO:0000313" key="4">
    <source>
        <dbReference type="EMBL" id="CAB4612791.1"/>
    </source>
</evidence>
<dbReference type="InterPro" id="IPR001544">
    <property type="entry name" value="Aminotrans_IV"/>
</dbReference>
<evidence type="ECO:0000256" key="1">
    <source>
        <dbReference type="ARBA" id="ARBA00009320"/>
    </source>
</evidence>
<dbReference type="GO" id="GO:0046394">
    <property type="term" value="P:carboxylic acid biosynthetic process"/>
    <property type="evidence" value="ECO:0007669"/>
    <property type="project" value="UniProtKB-ARBA"/>
</dbReference>
<dbReference type="AlphaFoldDB" id="A0A6J7BV40"/>